<evidence type="ECO:0000256" key="3">
    <source>
        <dbReference type="ARBA" id="ARBA00023180"/>
    </source>
</evidence>
<evidence type="ECO:0000256" key="1">
    <source>
        <dbReference type="ARBA" id="ARBA00009191"/>
    </source>
</evidence>
<dbReference type="AlphaFoldDB" id="A0AAW2G6Z3"/>
<reference evidence="7 8" key="1">
    <citation type="submission" date="2023-03" db="EMBL/GenBank/DDBJ databases">
        <title>High recombination rates correlate with genetic variation in Cardiocondyla obscurior ants.</title>
        <authorList>
            <person name="Errbii M."/>
        </authorList>
    </citation>
    <scope>NUCLEOTIDE SEQUENCE [LARGE SCALE GENOMIC DNA]</scope>
    <source>
        <strain evidence="7">Alpha-2009</strain>
        <tissue evidence="7">Whole body</tissue>
    </source>
</reference>
<evidence type="ECO:0000259" key="6">
    <source>
        <dbReference type="Pfam" id="PF03088"/>
    </source>
</evidence>
<dbReference type="InterPro" id="IPR018119">
    <property type="entry name" value="Strictosidine_synth_cons-reg"/>
</dbReference>
<dbReference type="GO" id="GO:0012505">
    <property type="term" value="C:endomembrane system"/>
    <property type="evidence" value="ECO:0007669"/>
    <property type="project" value="TreeGrafter"/>
</dbReference>
<dbReference type="GO" id="GO:0016787">
    <property type="term" value="F:hydrolase activity"/>
    <property type="evidence" value="ECO:0007669"/>
    <property type="project" value="TreeGrafter"/>
</dbReference>
<dbReference type="Gene3D" id="2.120.10.30">
    <property type="entry name" value="TolB, C-terminal domain"/>
    <property type="match status" value="1"/>
</dbReference>
<feature type="compositionally biased region" description="Basic and acidic residues" evidence="4">
    <location>
        <begin position="563"/>
        <end position="579"/>
    </location>
</feature>
<keyword evidence="5" id="KW-0472">Membrane</keyword>
<feature type="transmembrane region" description="Helical" evidence="5">
    <location>
        <begin position="7"/>
        <end position="27"/>
    </location>
</feature>
<dbReference type="PANTHER" id="PTHR10426">
    <property type="entry name" value="STRICTOSIDINE SYNTHASE-RELATED"/>
    <property type="match status" value="1"/>
</dbReference>
<keyword evidence="5" id="KW-1133">Transmembrane helix</keyword>
<feature type="compositionally biased region" description="Low complexity" evidence="4">
    <location>
        <begin position="445"/>
        <end position="481"/>
    </location>
</feature>
<comment type="caution">
    <text evidence="7">The sequence shown here is derived from an EMBL/GenBank/DDBJ whole genome shotgun (WGS) entry which is preliminary data.</text>
</comment>
<gene>
    <name evidence="7" type="ORF">PUN28_007195</name>
</gene>
<dbReference type="PANTHER" id="PTHR10426:SF88">
    <property type="entry name" value="ADIPOCYTE PLASMA MEMBRANE-ASSOCIATED PROTEIN HEMOMUCIN-RELATED"/>
    <property type="match status" value="1"/>
</dbReference>
<comment type="similarity">
    <text evidence="1">Belongs to the strictosidine synthase family.</text>
</comment>
<dbReference type="SUPFAM" id="SSF63829">
    <property type="entry name" value="Calcium-dependent phosphotriesterase"/>
    <property type="match status" value="1"/>
</dbReference>
<dbReference type="Pfam" id="PF03088">
    <property type="entry name" value="Str_synth"/>
    <property type="match status" value="1"/>
</dbReference>
<keyword evidence="3" id="KW-0325">Glycoprotein</keyword>
<keyword evidence="5" id="KW-0812">Transmembrane</keyword>
<dbReference type="InterPro" id="IPR011042">
    <property type="entry name" value="6-blade_b-propeller_TolB-like"/>
</dbReference>
<keyword evidence="2" id="KW-0597">Phosphoprotein</keyword>
<proteinExistence type="inferred from homology"/>
<evidence type="ECO:0000256" key="2">
    <source>
        <dbReference type="ARBA" id="ARBA00022553"/>
    </source>
</evidence>
<accession>A0AAW2G6Z3</accession>
<organism evidence="7 8">
    <name type="scientific">Cardiocondyla obscurior</name>
    <dbReference type="NCBI Taxonomy" id="286306"/>
    <lineage>
        <taxon>Eukaryota</taxon>
        <taxon>Metazoa</taxon>
        <taxon>Ecdysozoa</taxon>
        <taxon>Arthropoda</taxon>
        <taxon>Hexapoda</taxon>
        <taxon>Insecta</taxon>
        <taxon>Pterygota</taxon>
        <taxon>Neoptera</taxon>
        <taxon>Endopterygota</taxon>
        <taxon>Hymenoptera</taxon>
        <taxon>Apocrita</taxon>
        <taxon>Aculeata</taxon>
        <taxon>Formicoidea</taxon>
        <taxon>Formicidae</taxon>
        <taxon>Myrmicinae</taxon>
        <taxon>Cardiocondyla</taxon>
    </lineage>
</organism>
<feature type="compositionally biased region" description="Basic and acidic residues" evidence="4">
    <location>
        <begin position="434"/>
        <end position="443"/>
    </location>
</feature>
<keyword evidence="8" id="KW-1185">Reference proteome</keyword>
<evidence type="ECO:0000313" key="7">
    <source>
        <dbReference type="EMBL" id="KAL0122287.1"/>
    </source>
</evidence>
<evidence type="ECO:0000256" key="4">
    <source>
        <dbReference type="SAM" id="MobiDB-lite"/>
    </source>
</evidence>
<evidence type="ECO:0000256" key="5">
    <source>
        <dbReference type="SAM" id="Phobius"/>
    </source>
</evidence>
<protein>
    <recommendedName>
        <fullName evidence="6">Strictosidine synthase conserved region domain-containing protein</fullName>
    </recommendedName>
</protein>
<feature type="region of interest" description="Disordered" evidence="4">
    <location>
        <begin position="415"/>
        <end position="579"/>
    </location>
</feature>
<feature type="domain" description="Strictosidine synthase conserved region" evidence="6">
    <location>
        <begin position="166"/>
        <end position="251"/>
    </location>
</feature>
<sequence length="579" mass="64070">MSYLKATGTAIIYIGLFLAVITFMPGLPPDTEFREFSVTPQRDVDPKVGPKYRLNNVEKLFNGEINSPECFDSYNGQLYTGVHGGYVLRIDEDRTVPIAKFGERCDGIWQEQKCGRPLGMKFCPKGNLYVNDVYYGIFKVDVATGEYKNVVNISKPIDGKLPLTPNSIDIAKNGDLYWTHSSSDFNLADIVMSLLANPSGRLIRYNAAKKKNEVLMRDLAFANGVKLSDDESFVIAAETLRNRIVKYNLKGPKAGQQEIFIDGLPGLPDNIHSDGQGGFLISLVMDNHPDHPQLLQSLTPHPYLRKMILRLFVIMELPFKLLHNIYPNSYAERLLHAIGSFQSIEFILPNLVKSLVLRVDASGNLIEIITSTDNSFHHISSAYIHDGYLWFGSPWLNYLSRVPLKQAFPDLADSAKQSRIKNEKQPPNAAASDVKTERVKRNTDSATKPTITPTTTPKPTTTTTPKPTAAPTTPKPTAAPTTPKPTAAPKPSPASKADEPPSGNRNAKPSSTNTEAKKDNAKSNTKTNSPKSEENNKDNADKVQSKKNVKVEQGAKQTGQKSQPEKAKRVEKNRPKDDL</sequence>
<dbReference type="EMBL" id="JADYXP020000006">
    <property type="protein sequence ID" value="KAL0122287.1"/>
    <property type="molecule type" value="Genomic_DNA"/>
</dbReference>
<feature type="compositionally biased region" description="Polar residues" evidence="4">
    <location>
        <begin position="503"/>
        <end position="514"/>
    </location>
</feature>
<feature type="compositionally biased region" description="Basic and acidic residues" evidence="4">
    <location>
        <begin position="531"/>
        <end position="544"/>
    </location>
</feature>
<name>A0AAW2G6Z3_9HYME</name>
<evidence type="ECO:0000313" key="8">
    <source>
        <dbReference type="Proteomes" id="UP001430953"/>
    </source>
</evidence>
<feature type="compositionally biased region" description="Pro residues" evidence="4">
    <location>
        <begin position="482"/>
        <end position="492"/>
    </location>
</feature>
<dbReference type="Proteomes" id="UP001430953">
    <property type="component" value="Unassembled WGS sequence"/>
</dbReference>